<proteinExistence type="inferred from homology"/>
<protein>
    <submittedName>
        <fullName evidence="3">Ubiquinone-binding protein</fullName>
    </submittedName>
</protein>
<gene>
    <name evidence="3" type="ORF">GCM10017044_24350</name>
</gene>
<dbReference type="SUPFAM" id="SSF55961">
    <property type="entry name" value="Bet v1-like"/>
    <property type="match status" value="1"/>
</dbReference>
<reference evidence="3" key="1">
    <citation type="journal article" date="2014" name="Int. J. Syst. Evol. Microbiol.">
        <title>Complete genome sequence of Corynebacterium casei LMG S-19264T (=DSM 44701T), isolated from a smear-ripened cheese.</title>
        <authorList>
            <consortium name="US DOE Joint Genome Institute (JGI-PGF)"/>
            <person name="Walter F."/>
            <person name="Albersmeier A."/>
            <person name="Kalinowski J."/>
            <person name="Ruckert C."/>
        </authorList>
    </citation>
    <scope>NUCLEOTIDE SEQUENCE</scope>
    <source>
        <strain evidence="3">KCTC 42590</strain>
    </source>
</reference>
<accession>A0A919AVB8</accession>
<feature type="domain" description="Coenzyme Q-binding protein COQ10 START" evidence="2">
    <location>
        <begin position="11"/>
        <end position="135"/>
    </location>
</feature>
<evidence type="ECO:0000313" key="3">
    <source>
        <dbReference type="EMBL" id="GHF28285.1"/>
    </source>
</evidence>
<dbReference type="PANTHER" id="PTHR12901:SF10">
    <property type="entry name" value="COENZYME Q-BINDING PROTEIN COQ10, MITOCHONDRIAL"/>
    <property type="match status" value="1"/>
</dbReference>
<comment type="caution">
    <text evidence="3">The sequence shown here is derived from an EMBL/GenBank/DDBJ whole genome shotgun (WGS) entry which is preliminary data.</text>
</comment>
<dbReference type="Gene3D" id="3.30.530.20">
    <property type="match status" value="1"/>
</dbReference>
<dbReference type="InterPro" id="IPR044996">
    <property type="entry name" value="COQ10-like"/>
</dbReference>
<evidence type="ECO:0000256" key="1">
    <source>
        <dbReference type="ARBA" id="ARBA00008918"/>
    </source>
</evidence>
<dbReference type="AlphaFoldDB" id="A0A919AVB8"/>
<keyword evidence="3" id="KW-0830">Ubiquinone</keyword>
<dbReference type="PANTHER" id="PTHR12901">
    <property type="entry name" value="SPERM PROTEIN HOMOLOG"/>
    <property type="match status" value="1"/>
</dbReference>
<dbReference type="InterPro" id="IPR005031">
    <property type="entry name" value="COQ10_START"/>
</dbReference>
<dbReference type="GO" id="GO:0045333">
    <property type="term" value="P:cellular respiration"/>
    <property type="evidence" value="ECO:0007669"/>
    <property type="project" value="InterPro"/>
</dbReference>
<dbReference type="RefSeq" id="WP_191253332.1">
    <property type="nucleotide sequence ID" value="NZ_BNCI01000002.1"/>
</dbReference>
<dbReference type="GO" id="GO:0048039">
    <property type="term" value="F:ubiquinone binding"/>
    <property type="evidence" value="ECO:0007669"/>
    <property type="project" value="InterPro"/>
</dbReference>
<sequence>MPQYSEQRTLPFSAEQLFDLVSDVREYPKFLPWCEGARIYNQKEGQFDADLIIGFKMFKERFTSRVTTDKPTKVYVDYIRGPMKELYNHWHFIPQPDGSCVIDFDVRFQFKSALLDKLIGTVFAEATQKMIGAFEKRAYELYGDPVV</sequence>
<name>A0A919AVB8_9PROT</name>
<dbReference type="InterPro" id="IPR023393">
    <property type="entry name" value="START-like_dom_sf"/>
</dbReference>
<dbReference type="Proteomes" id="UP000630923">
    <property type="component" value="Unassembled WGS sequence"/>
</dbReference>
<keyword evidence="4" id="KW-1185">Reference proteome</keyword>
<evidence type="ECO:0000313" key="4">
    <source>
        <dbReference type="Proteomes" id="UP000630923"/>
    </source>
</evidence>
<comment type="similarity">
    <text evidence="1">Belongs to the ribosome association toxin RatA family.</text>
</comment>
<evidence type="ECO:0000259" key="2">
    <source>
        <dbReference type="Pfam" id="PF03364"/>
    </source>
</evidence>
<reference evidence="3" key="2">
    <citation type="submission" date="2020-09" db="EMBL/GenBank/DDBJ databases">
        <authorList>
            <person name="Sun Q."/>
            <person name="Kim S."/>
        </authorList>
    </citation>
    <scope>NUCLEOTIDE SEQUENCE</scope>
    <source>
        <strain evidence="3">KCTC 42590</strain>
    </source>
</reference>
<dbReference type="CDD" id="cd07813">
    <property type="entry name" value="COQ10p_like"/>
    <property type="match status" value="1"/>
</dbReference>
<dbReference type="EMBL" id="BNCI01000002">
    <property type="protein sequence ID" value="GHF28285.1"/>
    <property type="molecule type" value="Genomic_DNA"/>
</dbReference>
<organism evidence="3 4">
    <name type="scientific">Kordiimonas sediminis</name>
    <dbReference type="NCBI Taxonomy" id="1735581"/>
    <lineage>
        <taxon>Bacteria</taxon>
        <taxon>Pseudomonadati</taxon>
        <taxon>Pseudomonadota</taxon>
        <taxon>Alphaproteobacteria</taxon>
        <taxon>Kordiimonadales</taxon>
        <taxon>Kordiimonadaceae</taxon>
        <taxon>Kordiimonas</taxon>
    </lineage>
</organism>
<dbReference type="Pfam" id="PF03364">
    <property type="entry name" value="Polyketide_cyc"/>
    <property type="match status" value="1"/>
</dbReference>